<dbReference type="GO" id="GO:0005576">
    <property type="term" value="C:extracellular region"/>
    <property type="evidence" value="ECO:0007669"/>
    <property type="project" value="TreeGrafter"/>
</dbReference>
<evidence type="ECO:0000256" key="1">
    <source>
        <dbReference type="ARBA" id="ARBA00022729"/>
    </source>
</evidence>
<dbReference type="GO" id="GO:0031982">
    <property type="term" value="C:vesicle"/>
    <property type="evidence" value="ECO:0007669"/>
    <property type="project" value="TreeGrafter"/>
</dbReference>
<dbReference type="GO" id="GO:2000008">
    <property type="term" value="P:regulation of protein localization to cell surface"/>
    <property type="evidence" value="ECO:0007669"/>
    <property type="project" value="TreeGrafter"/>
</dbReference>
<feature type="chain" id="PRO_5043441550" description="Prolamin-like domain-containing protein" evidence="2">
    <location>
        <begin position="24"/>
        <end position="122"/>
    </location>
</feature>
<keyword evidence="1 2" id="KW-0732">Signal</keyword>
<dbReference type="PANTHER" id="PTHR31181">
    <property type="entry name" value="EGG CELL-SECRETED PROTEIN 1.4"/>
    <property type="match status" value="1"/>
</dbReference>
<feature type="domain" description="Prolamin-like" evidence="3">
    <location>
        <begin position="59"/>
        <end position="119"/>
    </location>
</feature>
<evidence type="ECO:0000313" key="4">
    <source>
        <dbReference type="EMBL" id="KAK9923988.1"/>
    </source>
</evidence>
<reference evidence="4 5" key="1">
    <citation type="journal article" date="2023" name="G3 (Bethesda)">
        <title>A chromosome-length genome assembly and annotation of blackberry (Rubus argutus, cv. 'Hillquist').</title>
        <authorList>
            <person name="Bruna T."/>
            <person name="Aryal R."/>
            <person name="Dudchenko O."/>
            <person name="Sargent D.J."/>
            <person name="Mead D."/>
            <person name="Buti M."/>
            <person name="Cavallini A."/>
            <person name="Hytonen T."/>
            <person name="Andres J."/>
            <person name="Pham M."/>
            <person name="Weisz D."/>
            <person name="Mascagni F."/>
            <person name="Usai G."/>
            <person name="Natali L."/>
            <person name="Bassil N."/>
            <person name="Fernandez G.E."/>
            <person name="Lomsadze A."/>
            <person name="Armour M."/>
            <person name="Olukolu B."/>
            <person name="Poorten T."/>
            <person name="Britton C."/>
            <person name="Davik J."/>
            <person name="Ashrafi H."/>
            <person name="Aiden E.L."/>
            <person name="Borodovsky M."/>
            <person name="Worthington M."/>
        </authorList>
    </citation>
    <scope>NUCLEOTIDE SEQUENCE [LARGE SCALE GENOMIC DNA]</scope>
    <source>
        <strain evidence="4">PI 553951</strain>
    </source>
</reference>
<comment type="caution">
    <text evidence="4">The sequence shown here is derived from an EMBL/GenBank/DDBJ whole genome shotgun (WGS) entry which is preliminary data.</text>
</comment>
<feature type="signal peptide" evidence="2">
    <location>
        <begin position="1"/>
        <end position="23"/>
    </location>
</feature>
<sequence>MSTAAQAIFSLVLMATCAATGLAHQPPLPPPPPFVTIPGQLPPGFPGLLPPSNPNDVTKCWSSLLNIQGCASEIYSSIFTLKLGVGPACCKAFLAIEESCWPKMFPLTPFFAPLLKSTCARH</sequence>
<protein>
    <recommendedName>
        <fullName evidence="3">Prolamin-like domain-containing protein</fullName>
    </recommendedName>
</protein>
<dbReference type="Pfam" id="PF05617">
    <property type="entry name" value="Prolamin_like"/>
    <property type="match status" value="1"/>
</dbReference>
<proteinExistence type="predicted"/>
<dbReference type="GO" id="GO:0080155">
    <property type="term" value="P:regulation of double fertilization forming a zygote and endosperm"/>
    <property type="evidence" value="ECO:0007669"/>
    <property type="project" value="TreeGrafter"/>
</dbReference>
<dbReference type="GO" id="GO:0009567">
    <property type="term" value="P:double fertilization forming a zygote and endosperm"/>
    <property type="evidence" value="ECO:0007669"/>
    <property type="project" value="TreeGrafter"/>
</dbReference>
<dbReference type="InterPro" id="IPR008502">
    <property type="entry name" value="Prolamin-like"/>
</dbReference>
<dbReference type="Proteomes" id="UP001457282">
    <property type="component" value="Unassembled WGS sequence"/>
</dbReference>
<dbReference type="EMBL" id="JBEDUW010000006">
    <property type="protein sequence ID" value="KAK9923988.1"/>
    <property type="molecule type" value="Genomic_DNA"/>
</dbReference>
<evidence type="ECO:0000259" key="3">
    <source>
        <dbReference type="Pfam" id="PF05617"/>
    </source>
</evidence>
<dbReference type="PANTHER" id="PTHR31181:SF75">
    <property type="entry name" value="EGG CELL-SECRETED-LIKE PROTEIN (DUF1278)"/>
    <property type="match status" value="1"/>
</dbReference>
<name>A0AAW1WIL2_RUBAR</name>
<organism evidence="4 5">
    <name type="scientific">Rubus argutus</name>
    <name type="common">Southern blackberry</name>
    <dbReference type="NCBI Taxonomy" id="59490"/>
    <lineage>
        <taxon>Eukaryota</taxon>
        <taxon>Viridiplantae</taxon>
        <taxon>Streptophyta</taxon>
        <taxon>Embryophyta</taxon>
        <taxon>Tracheophyta</taxon>
        <taxon>Spermatophyta</taxon>
        <taxon>Magnoliopsida</taxon>
        <taxon>eudicotyledons</taxon>
        <taxon>Gunneridae</taxon>
        <taxon>Pentapetalae</taxon>
        <taxon>rosids</taxon>
        <taxon>fabids</taxon>
        <taxon>Rosales</taxon>
        <taxon>Rosaceae</taxon>
        <taxon>Rosoideae</taxon>
        <taxon>Rosoideae incertae sedis</taxon>
        <taxon>Rubus</taxon>
    </lineage>
</organism>
<gene>
    <name evidence="4" type="ORF">M0R45_032379</name>
</gene>
<evidence type="ECO:0000313" key="5">
    <source>
        <dbReference type="Proteomes" id="UP001457282"/>
    </source>
</evidence>
<dbReference type="AlphaFoldDB" id="A0AAW1WIL2"/>
<keyword evidence="5" id="KW-1185">Reference proteome</keyword>
<accession>A0AAW1WIL2</accession>
<evidence type="ECO:0000256" key="2">
    <source>
        <dbReference type="SAM" id="SignalP"/>
    </source>
</evidence>